<dbReference type="Proteomes" id="UP000323142">
    <property type="component" value="Unassembled WGS sequence"/>
</dbReference>
<evidence type="ECO:0008006" key="5">
    <source>
        <dbReference type="Google" id="ProtNLM"/>
    </source>
</evidence>
<feature type="compositionally biased region" description="Polar residues" evidence="1">
    <location>
        <begin position="28"/>
        <end position="38"/>
    </location>
</feature>
<gene>
    <name evidence="3" type="ORF">F0L46_13610</name>
</gene>
<keyword evidence="2" id="KW-0732">Signal</keyword>
<evidence type="ECO:0000256" key="2">
    <source>
        <dbReference type="SAM" id="SignalP"/>
    </source>
</evidence>
<proteinExistence type="predicted"/>
<feature type="chain" id="PRO_5022688638" description="Proteophosphoglycan ppg4" evidence="2">
    <location>
        <begin position="21"/>
        <end position="131"/>
    </location>
</feature>
<reference evidence="3 4" key="2">
    <citation type="submission" date="2019-09" db="EMBL/GenBank/DDBJ databases">
        <authorList>
            <person name="Jin C."/>
        </authorList>
    </citation>
    <scope>NUCLEOTIDE SEQUENCE [LARGE SCALE GENOMIC DNA]</scope>
    <source>
        <strain evidence="3 4">BN140002</strain>
    </source>
</reference>
<evidence type="ECO:0000256" key="1">
    <source>
        <dbReference type="SAM" id="MobiDB-lite"/>
    </source>
</evidence>
<dbReference type="AlphaFoldDB" id="A0A5B2VEQ1"/>
<dbReference type="RefSeq" id="WP_149818407.1">
    <property type="nucleotide sequence ID" value="NZ_VUOA01000024.1"/>
</dbReference>
<feature type="region of interest" description="Disordered" evidence="1">
    <location>
        <begin position="22"/>
        <end position="131"/>
    </location>
</feature>
<protein>
    <recommendedName>
        <fullName evidence="5">Proteophosphoglycan ppg4</fullName>
    </recommendedName>
</protein>
<feature type="compositionally biased region" description="Polar residues" evidence="1">
    <location>
        <begin position="104"/>
        <end position="131"/>
    </location>
</feature>
<keyword evidence="4" id="KW-1185">Reference proteome</keyword>
<organism evidence="3 4">
    <name type="scientific">Salinarimonas soli</name>
    <dbReference type="NCBI Taxonomy" id="1638099"/>
    <lineage>
        <taxon>Bacteria</taxon>
        <taxon>Pseudomonadati</taxon>
        <taxon>Pseudomonadota</taxon>
        <taxon>Alphaproteobacteria</taxon>
        <taxon>Hyphomicrobiales</taxon>
        <taxon>Salinarimonadaceae</taxon>
        <taxon>Salinarimonas</taxon>
    </lineage>
</organism>
<dbReference type="EMBL" id="VUOA01000024">
    <property type="protein sequence ID" value="KAA2236667.1"/>
    <property type="molecule type" value="Genomic_DNA"/>
</dbReference>
<comment type="caution">
    <text evidence="3">The sequence shown here is derived from an EMBL/GenBank/DDBJ whole genome shotgun (WGS) entry which is preliminary data.</text>
</comment>
<evidence type="ECO:0000313" key="3">
    <source>
        <dbReference type="EMBL" id="KAA2236667.1"/>
    </source>
</evidence>
<evidence type="ECO:0000313" key="4">
    <source>
        <dbReference type="Proteomes" id="UP000323142"/>
    </source>
</evidence>
<reference evidence="3 4" key="1">
    <citation type="submission" date="2019-09" db="EMBL/GenBank/DDBJ databases">
        <title>Salinarimonas rosea gen. nov., sp. nov., a new member of the a-2 subgroup of the Proteobacteria.</title>
        <authorList>
            <person name="Liu J."/>
        </authorList>
    </citation>
    <scope>NUCLEOTIDE SEQUENCE [LARGE SCALE GENOMIC DNA]</scope>
    <source>
        <strain evidence="3 4">BN140002</strain>
    </source>
</reference>
<feature type="compositionally biased region" description="Polar residues" evidence="1">
    <location>
        <begin position="61"/>
        <end position="76"/>
    </location>
</feature>
<sequence>MKKLMIAAAAAALLAGPALAQTTTAPASNPNTQTQGNNPHLGGDNQDAGGPAGRASGTRAPMSSGTMVAPSTTGTVRSADPAATADPLTRTQGNPDSRGGPLTPSFQQGDNQQAGGPANELNTQTGGAPRR</sequence>
<feature type="signal peptide" evidence="2">
    <location>
        <begin position="1"/>
        <end position="20"/>
    </location>
</feature>
<name>A0A5B2VEQ1_9HYPH</name>
<accession>A0A5B2VEQ1</accession>